<dbReference type="Pfam" id="PF00534">
    <property type="entry name" value="Glycos_transf_1"/>
    <property type="match status" value="1"/>
</dbReference>
<dbReference type="EC" id="2.4.1.345" evidence="2"/>
<keyword evidence="2" id="KW-0328">Glycosyltransferase</keyword>
<accession>A0AAJ5C022</accession>
<feature type="domain" description="Glycosyl transferase family 1" evidence="1">
    <location>
        <begin position="172"/>
        <end position="348"/>
    </location>
</feature>
<dbReference type="RefSeq" id="WP_093095500.1">
    <property type="nucleotide sequence ID" value="NZ_FNGK01000001.1"/>
</dbReference>
<dbReference type="PANTHER" id="PTHR12526">
    <property type="entry name" value="GLYCOSYLTRANSFERASE"/>
    <property type="match status" value="1"/>
</dbReference>
<name>A0AAJ5C022_9SPHI</name>
<dbReference type="AlphaFoldDB" id="A0AAJ5C022"/>
<dbReference type="GO" id="GO:0043750">
    <property type="term" value="F:phosphatidylinositol alpha-mannosyltransferase activity"/>
    <property type="evidence" value="ECO:0007669"/>
    <property type="project" value="UniProtKB-EC"/>
</dbReference>
<dbReference type="Gene3D" id="3.40.50.2000">
    <property type="entry name" value="Glycogen Phosphorylase B"/>
    <property type="match status" value="2"/>
</dbReference>
<sequence length="400" mass="45072">MKILIIGTYPPRKCGIATFTHDLFQSILDHSNEVEVIAITDGTETSFPPEVKRTIRRNEKSDYLESAEWANQQMYQCCILQHEYGIFGGEAGEYILDFILRINVPIITNLHTILQNPNPMEFNVIQKLSILSDKITVMTQRGIDMLEKVYHINSDRLSLIPHGVPNFKSTKEEAKTILGLEDKIVMLSFGLLGRNKGYEIAIEATSKIRSDNFVYIILGATHPNVLKEEGDTYKNSLMQQAGKLQLSGKVFFVNHFVSDETLQQYLKACDIYVTPYPNESQMSSGTLSFALGAGAAIISTPYWYAKDLLDENRGMLFDFNDVEGLATCINNLIEDPKLMESYQQRAENFGKAMSWMNVGKQHLSLISAINAPKSKVQSMENQDKTLKFLDPGKSKKLISS</sequence>
<evidence type="ECO:0000259" key="1">
    <source>
        <dbReference type="Pfam" id="PF00534"/>
    </source>
</evidence>
<dbReference type="EMBL" id="LT906468">
    <property type="protein sequence ID" value="SNV48416.1"/>
    <property type="molecule type" value="Genomic_DNA"/>
</dbReference>
<dbReference type="InterPro" id="IPR001296">
    <property type="entry name" value="Glyco_trans_1"/>
</dbReference>
<dbReference type="Proteomes" id="UP000215355">
    <property type="component" value="Chromosome 1"/>
</dbReference>
<dbReference type="PANTHER" id="PTHR12526:SF572">
    <property type="entry name" value="BLL5144 PROTEIN"/>
    <property type="match status" value="1"/>
</dbReference>
<protein>
    <submittedName>
        <fullName evidence="2">GDP-mannose-dependent alpha-(1-2)-phosphatidylinositol mannosyltransferase</fullName>
        <ecNumber evidence="2">2.4.1.345</ecNumber>
    </submittedName>
</protein>
<dbReference type="SUPFAM" id="SSF53756">
    <property type="entry name" value="UDP-Glycosyltransferase/glycogen phosphorylase"/>
    <property type="match status" value="1"/>
</dbReference>
<reference evidence="2 3" key="1">
    <citation type="submission" date="2017-06" db="EMBL/GenBank/DDBJ databases">
        <authorList>
            <consortium name="Pathogen Informatics"/>
        </authorList>
    </citation>
    <scope>NUCLEOTIDE SEQUENCE [LARGE SCALE GENOMIC DNA]</scope>
    <source>
        <strain evidence="2 3">NCTC12149</strain>
    </source>
</reference>
<keyword evidence="2" id="KW-0808">Transferase</keyword>
<evidence type="ECO:0000313" key="3">
    <source>
        <dbReference type="Proteomes" id="UP000215355"/>
    </source>
</evidence>
<gene>
    <name evidence="2" type="primary">pimA</name>
    <name evidence="2" type="ORF">SAMEA4412673_01550</name>
</gene>
<dbReference type="CDD" id="cd03822">
    <property type="entry name" value="GT4_mannosyltransferase-like"/>
    <property type="match status" value="1"/>
</dbReference>
<dbReference type="KEGG" id="smiz:4412673_01550"/>
<proteinExistence type="predicted"/>
<evidence type="ECO:0000313" key="2">
    <source>
        <dbReference type="EMBL" id="SNV48416.1"/>
    </source>
</evidence>
<organism evidence="2 3">
    <name type="scientific">Sphingobacterium mizutaii</name>
    <dbReference type="NCBI Taxonomy" id="1010"/>
    <lineage>
        <taxon>Bacteria</taxon>
        <taxon>Pseudomonadati</taxon>
        <taxon>Bacteroidota</taxon>
        <taxon>Sphingobacteriia</taxon>
        <taxon>Sphingobacteriales</taxon>
        <taxon>Sphingobacteriaceae</taxon>
        <taxon>Sphingobacterium</taxon>
    </lineage>
</organism>